<feature type="signal peptide" evidence="4">
    <location>
        <begin position="1"/>
        <end position="16"/>
    </location>
</feature>
<protein>
    <submittedName>
        <fullName evidence="6">Three-fingered toxin-21</fullName>
    </submittedName>
</protein>
<keyword evidence="3" id="KW-1015">Disulfide bond</keyword>
<gene>
    <name evidence="6" type="ORF">NXF25_007722</name>
</gene>
<comment type="subcellular location">
    <subcellularLocation>
        <location evidence="1">Secreted</location>
    </subcellularLocation>
</comment>
<dbReference type="GO" id="GO:0005576">
    <property type="term" value="C:extracellular region"/>
    <property type="evidence" value="ECO:0007669"/>
    <property type="project" value="UniProtKB-SubCell"/>
</dbReference>
<evidence type="ECO:0000313" key="6">
    <source>
        <dbReference type="EMBL" id="KAK9402895.1"/>
    </source>
</evidence>
<dbReference type="Pfam" id="PF00087">
    <property type="entry name" value="Toxin_TOLIP"/>
    <property type="match status" value="1"/>
</dbReference>
<name>A0AAW1BLL4_CROAD</name>
<evidence type="ECO:0000256" key="3">
    <source>
        <dbReference type="ARBA" id="ARBA00023157"/>
    </source>
</evidence>
<dbReference type="InterPro" id="IPR045860">
    <property type="entry name" value="Snake_toxin-like_sf"/>
</dbReference>
<keyword evidence="2" id="KW-0964">Secreted</keyword>
<dbReference type="EMBL" id="JAOTOJ010000003">
    <property type="protein sequence ID" value="KAK9402895.1"/>
    <property type="molecule type" value="Genomic_DNA"/>
</dbReference>
<dbReference type="Gene3D" id="2.10.60.10">
    <property type="entry name" value="CD59"/>
    <property type="match status" value="1"/>
</dbReference>
<dbReference type="AlphaFoldDB" id="A0AAW1BLL4"/>
<feature type="domain" description="Snake toxin/toxin-like" evidence="5">
    <location>
        <begin position="28"/>
        <end position="83"/>
    </location>
</feature>
<evidence type="ECO:0000259" key="5">
    <source>
        <dbReference type="Pfam" id="PF00087"/>
    </source>
</evidence>
<dbReference type="Proteomes" id="UP001474421">
    <property type="component" value="Unassembled WGS sequence"/>
</dbReference>
<dbReference type="SUPFAM" id="SSF57302">
    <property type="entry name" value="Snake toxin-like"/>
    <property type="match status" value="1"/>
</dbReference>
<reference evidence="6 7" key="1">
    <citation type="journal article" date="2024" name="Proc. Natl. Acad. Sci. U.S.A.">
        <title>The genetic regulatory architecture and epigenomic basis for age-related changes in rattlesnake venom.</title>
        <authorList>
            <person name="Hogan M.P."/>
            <person name="Holding M.L."/>
            <person name="Nystrom G.S."/>
            <person name="Colston T.J."/>
            <person name="Bartlett D.A."/>
            <person name="Mason A.J."/>
            <person name="Ellsworth S.A."/>
            <person name="Rautsaw R.M."/>
            <person name="Lawrence K.C."/>
            <person name="Strickland J.L."/>
            <person name="He B."/>
            <person name="Fraser P."/>
            <person name="Margres M.J."/>
            <person name="Gilbert D.M."/>
            <person name="Gibbs H.L."/>
            <person name="Parkinson C.L."/>
            <person name="Rokyta D.R."/>
        </authorList>
    </citation>
    <scope>NUCLEOTIDE SEQUENCE [LARGE SCALE GENOMIC DNA]</scope>
    <source>
        <strain evidence="6">DRR0105</strain>
    </source>
</reference>
<proteinExistence type="predicted"/>
<feature type="chain" id="PRO_5043934557" evidence="4">
    <location>
        <begin position="17"/>
        <end position="84"/>
    </location>
</feature>
<dbReference type="InterPro" id="IPR035076">
    <property type="entry name" value="Toxin/TOLIP"/>
</dbReference>
<keyword evidence="4" id="KW-0732">Signal</keyword>
<accession>A0AAW1BLL4</accession>
<comment type="caution">
    <text evidence="6">The sequence shown here is derived from an EMBL/GenBank/DDBJ whole genome shotgun (WGS) entry which is preliminary data.</text>
</comment>
<evidence type="ECO:0000256" key="4">
    <source>
        <dbReference type="SAM" id="SignalP"/>
    </source>
</evidence>
<evidence type="ECO:0000313" key="7">
    <source>
        <dbReference type="Proteomes" id="UP001474421"/>
    </source>
</evidence>
<sequence length="84" mass="9368">MKALLFALVVVAFVCKDPESSLLFLSFSPCGKGVRCDTPDKFCFALNERNGKPRDLLCRGCTPICYEGNDILEFKCCNTDYCNV</sequence>
<evidence type="ECO:0000256" key="2">
    <source>
        <dbReference type="ARBA" id="ARBA00022525"/>
    </source>
</evidence>
<organism evidence="6 7">
    <name type="scientific">Crotalus adamanteus</name>
    <name type="common">Eastern diamondback rattlesnake</name>
    <dbReference type="NCBI Taxonomy" id="8729"/>
    <lineage>
        <taxon>Eukaryota</taxon>
        <taxon>Metazoa</taxon>
        <taxon>Chordata</taxon>
        <taxon>Craniata</taxon>
        <taxon>Vertebrata</taxon>
        <taxon>Euteleostomi</taxon>
        <taxon>Lepidosauria</taxon>
        <taxon>Squamata</taxon>
        <taxon>Bifurcata</taxon>
        <taxon>Unidentata</taxon>
        <taxon>Episquamata</taxon>
        <taxon>Toxicofera</taxon>
        <taxon>Serpentes</taxon>
        <taxon>Colubroidea</taxon>
        <taxon>Viperidae</taxon>
        <taxon>Crotalinae</taxon>
        <taxon>Crotalus</taxon>
    </lineage>
</organism>
<keyword evidence="7" id="KW-1185">Reference proteome</keyword>
<evidence type="ECO:0000256" key="1">
    <source>
        <dbReference type="ARBA" id="ARBA00004613"/>
    </source>
</evidence>